<feature type="compositionally biased region" description="Basic and acidic residues" evidence="1">
    <location>
        <begin position="223"/>
        <end position="238"/>
    </location>
</feature>
<dbReference type="RefSeq" id="WP_151004582.1">
    <property type="nucleotide sequence ID" value="NZ_BPQY01000271.1"/>
</dbReference>
<protein>
    <recommendedName>
        <fullName evidence="4">Helix-turn-helix domain-containing protein</fullName>
    </recommendedName>
</protein>
<sequence>MFADEIRRAVEAAPRVKLPDVAALLWRAFGAGQVTEAEAEALSNLIEARKIAPVPTGAPRKPVGSRPRTDASMERRRRWAASGRLPPQLAARFTLAEAAVLAVVASETVRRGDCRLCVDHIAAIAGVGRSTVKNAIRQARTLGLVTVEERAQTAWRNLSNVVRIVSKEWQAWNRLVRRPSLQRGGVKTVTSTNTQGLELWGQRAAEPEKTSCRRAAGGLNGKAQRESARVAEGDGAVR</sequence>
<reference evidence="2 3" key="1">
    <citation type="submission" date="2019-09" db="EMBL/GenBank/DDBJ databases">
        <title>YIM 48816 draft genome.</title>
        <authorList>
            <person name="Jiang L."/>
        </authorList>
    </citation>
    <scope>NUCLEOTIDE SEQUENCE [LARGE SCALE GENOMIC DNA]</scope>
    <source>
        <strain evidence="2 3">YIM 48816</strain>
    </source>
</reference>
<evidence type="ECO:0000313" key="3">
    <source>
        <dbReference type="Proteomes" id="UP000474159"/>
    </source>
</evidence>
<comment type="caution">
    <text evidence="2">The sequence shown here is derived from an EMBL/GenBank/DDBJ whole genome shotgun (WGS) entry which is preliminary data.</text>
</comment>
<dbReference type="Proteomes" id="UP000474159">
    <property type="component" value="Unassembled WGS sequence"/>
</dbReference>
<proteinExistence type="predicted"/>
<keyword evidence="3" id="KW-1185">Reference proteome</keyword>
<organism evidence="2 3">
    <name type="scientific">Methylobacterium soli</name>
    <dbReference type="NCBI Taxonomy" id="553447"/>
    <lineage>
        <taxon>Bacteria</taxon>
        <taxon>Pseudomonadati</taxon>
        <taxon>Pseudomonadota</taxon>
        <taxon>Alphaproteobacteria</taxon>
        <taxon>Hyphomicrobiales</taxon>
        <taxon>Methylobacteriaceae</taxon>
        <taxon>Methylobacterium</taxon>
    </lineage>
</organism>
<name>A0A6L3SWW5_9HYPH</name>
<gene>
    <name evidence="2" type="ORF">F6X53_28020</name>
</gene>
<accession>A0A6L3SWW5</accession>
<evidence type="ECO:0008006" key="4">
    <source>
        <dbReference type="Google" id="ProtNLM"/>
    </source>
</evidence>
<dbReference type="EMBL" id="VZZK01000048">
    <property type="protein sequence ID" value="KAB1072535.1"/>
    <property type="molecule type" value="Genomic_DNA"/>
</dbReference>
<dbReference type="OrthoDB" id="8005824at2"/>
<evidence type="ECO:0000313" key="2">
    <source>
        <dbReference type="EMBL" id="KAB1072535.1"/>
    </source>
</evidence>
<feature type="region of interest" description="Disordered" evidence="1">
    <location>
        <begin position="203"/>
        <end position="238"/>
    </location>
</feature>
<evidence type="ECO:0000256" key="1">
    <source>
        <dbReference type="SAM" id="MobiDB-lite"/>
    </source>
</evidence>
<dbReference type="AlphaFoldDB" id="A0A6L3SWW5"/>
<feature type="region of interest" description="Disordered" evidence="1">
    <location>
        <begin position="56"/>
        <end position="78"/>
    </location>
</feature>